<dbReference type="PANTHER" id="PTHR43233:SF1">
    <property type="entry name" value="FAMILY N-ACETYLTRANSFERASE, PUTATIVE (AFU_ORTHOLOGUE AFUA_6G03350)-RELATED"/>
    <property type="match status" value="1"/>
</dbReference>
<protein>
    <submittedName>
        <fullName evidence="2">GNAT family N-acetyltransferase</fullName>
    </submittedName>
</protein>
<dbReference type="CDD" id="cd04301">
    <property type="entry name" value="NAT_SF"/>
    <property type="match status" value="1"/>
</dbReference>
<dbReference type="Pfam" id="PF00583">
    <property type="entry name" value="Acetyltransf_1"/>
    <property type="match status" value="1"/>
</dbReference>
<dbReference type="PANTHER" id="PTHR43233">
    <property type="entry name" value="FAMILY N-ACETYLTRANSFERASE, PUTATIVE (AFU_ORTHOLOGUE AFUA_6G03350)-RELATED"/>
    <property type="match status" value="1"/>
</dbReference>
<dbReference type="GO" id="GO:0016747">
    <property type="term" value="F:acyltransferase activity, transferring groups other than amino-acyl groups"/>
    <property type="evidence" value="ECO:0007669"/>
    <property type="project" value="InterPro"/>
</dbReference>
<dbReference type="PROSITE" id="PS51186">
    <property type="entry name" value="GNAT"/>
    <property type="match status" value="1"/>
</dbReference>
<name>A0A2Z4GAD8_9BACT</name>
<organism evidence="2 3">
    <name type="scientific">Arcticibacterium luteifluviistationis</name>
    <dbReference type="NCBI Taxonomy" id="1784714"/>
    <lineage>
        <taxon>Bacteria</taxon>
        <taxon>Pseudomonadati</taxon>
        <taxon>Bacteroidota</taxon>
        <taxon>Cytophagia</taxon>
        <taxon>Cytophagales</taxon>
        <taxon>Leadbetterellaceae</taxon>
        <taxon>Arcticibacterium</taxon>
    </lineage>
</organism>
<dbReference type="RefSeq" id="WP_111371216.1">
    <property type="nucleotide sequence ID" value="NZ_CP029480.1"/>
</dbReference>
<reference evidence="2 3" key="1">
    <citation type="submission" date="2018-05" db="EMBL/GenBank/DDBJ databases">
        <title>Complete genome sequence of Arcticibacterium luteifluviistationis SM1504T, a cytophagaceae bacterium isolated from Arctic surface seawater.</title>
        <authorList>
            <person name="Li Y."/>
            <person name="Qin Q.-L."/>
        </authorList>
    </citation>
    <scope>NUCLEOTIDE SEQUENCE [LARGE SCALE GENOMIC DNA]</scope>
    <source>
        <strain evidence="2 3">SM1504</strain>
    </source>
</reference>
<dbReference type="AlphaFoldDB" id="A0A2Z4GAD8"/>
<proteinExistence type="predicted"/>
<dbReference type="EMBL" id="CP029480">
    <property type="protein sequence ID" value="AWV98114.1"/>
    <property type="molecule type" value="Genomic_DNA"/>
</dbReference>
<keyword evidence="3" id="KW-1185">Reference proteome</keyword>
<feature type="domain" description="N-acetyltransferase" evidence="1">
    <location>
        <begin position="11"/>
        <end position="142"/>
    </location>
</feature>
<dbReference type="OrthoDB" id="3216107at2"/>
<dbReference type="InterPro" id="IPR053144">
    <property type="entry name" value="Acetyltransferase_Butenolide"/>
</dbReference>
<dbReference type="Gene3D" id="3.40.630.30">
    <property type="match status" value="1"/>
</dbReference>
<dbReference type="InterPro" id="IPR000182">
    <property type="entry name" value="GNAT_dom"/>
</dbReference>
<dbReference type="InterPro" id="IPR016181">
    <property type="entry name" value="Acyl_CoA_acyltransferase"/>
</dbReference>
<accession>A0A2Z4GAD8</accession>
<sequence>MEKFEKIKDNLLLSSDQCLLDIDLIHSFLSQSYWSKGIPKETVKKGIENSLSLGLYKNKEQIGFCRLITDYASFAYLADVFIIETERSHGYAEWMINSLKEIPTLKNLRRWMLATKDAHNLYSKTGWEKLENPNLFMQKIDNEVYKNKTSTC</sequence>
<evidence type="ECO:0000259" key="1">
    <source>
        <dbReference type="PROSITE" id="PS51186"/>
    </source>
</evidence>
<gene>
    <name evidence="2" type="ORF">DJ013_07980</name>
</gene>
<keyword evidence="2" id="KW-0808">Transferase</keyword>
<dbReference type="Proteomes" id="UP000249873">
    <property type="component" value="Chromosome"/>
</dbReference>
<dbReference type="SUPFAM" id="SSF55729">
    <property type="entry name" value="Acyl-CoA N-acyltransferases (Nat)"/>
    <property type="match status" value="1"/>
</dbReference>
<evidence type="ECO:0000313" key="3">
    <source>
        <dbReference type="Proteomes" id="UP000249873"/>
    </source>
</evidence>
<dbReference type="KEGG" id="als:DJ013_07980"/>
<evidence type="ECO:0000313" key="2">
    <source>
        <dbReference type="EMBL" id="AWV98114.1"/>
    </source>
</evidence>